<dbReference type="AlphaFoldDB" id="A0A212L3B4"/>
<dbReference type="InterPro" id="IPR014036">
    <property type="entry name" value="DeoR-like_C"/>
</dbReference>
<dbReference type="InterPro" id="IPR037171">
    <property type="entry name" value="NagB/RpiA_transferase-like"/>
</dbReference>
<dbReference type="RefSeq" id="WP_288199194.1">
    <property type="nucleotide sequence ID" value="NZ_LT608334.1"/>
</dbReference>
<dbReference type="SUPFAM" id="SSF100950">
    <property type="entry name" value="NagB/RpiA/CoA transferase-like"/>
    <property type="match status" value="1"/>
</dbReference>
<proteinExistence type="predicted"/>
<reference evidence="5" key="1">
    <citation type="submission" date="2016-08" db="EMBL/GenBank/DDBJ databases">
        <authorList>
            <person name="Seilhamer J.J."/>
        </authorList>
    </citation>
    <scope>NUCLEOTIDE SEQUENCE</scope>
    <source>
        <strain evidence="5">86</strain>
    </source>
</reference>
<keyword evidence="3" id="KW-0804">Transcription</keyword>
<dbReference type="SMART" id="SM00420">
    <property type="entry name" value="HTH_DEOR"/>
    <property type="match status" value="1"/>
</dbReference>
<dbReference type="InterPro" id="IPR050313">
    <property type="entry name" value="Carb_Metab_HTH_regulators"/>
</dbReference>
<evidence type="ECO:0000256" key="1">
    <source>
        <dbReference type="ARBA" id="ARBA00022491"/>
    </source>
</evidence>
<dbReference type="InterPro" id="IPR001034">
    <property type="entry name" value="DeoR_HTH"/>
</dbReference>
<dbReference type="PANTHER" id="PTHR30363:SF4">
    <property type="entry name" value="GLYCEROL-3-PHOSPHATE REGULON REPRESSOR"/>
    <property type="match status" value="1"/>
</dbReference>
<feature type="domain" description="HTH deoR-type" evidence="4">
    <location>
        <begin position="6"/>
        <end position="61"/>
    </location>
</feature>
<dbReference type="SUPFAM" id="SSF46785">
    <property type="entry name" value="Winged helix' DNA-binding domain"/>
    <property type="match status" value="1"/>
</dbReference>
<gene>
    <name evidence="5" type="ORF">KL86PLE_100441</name>
</gene>
<dbReference type="PANTHER" id="PTHR30363">
    <property type="entry name" value="HTH-TYPE TRANSCRIPTIONAL REGULATOR SRLR-RELATED"/>
    <property type="match status" value="1"/>
</dbReference>
<dbReference type="PRINTS" id="PR00037">
    <property type="entry name" value="HTHLACR"/>
</dbReference>
<organism evidence="5">
    <name type="scientific">uncultured Pleomorphomonas sp</name>
    <dbReference type="NCBI Taxonomy" id="442121"/>
    <lineage>
        <taxon>Bacteria</taxon>
        <taxon>Pseudomonadati</taxon>
        <taxon>Pseudomonadota</taxon>
        <taxon>Alphaproteobacteria</taxon>
        <taxon>Hyphomicrobiales</taxon>
        <taxon>Pleomorphomonadaceae</taxon>
        <taxon>Pleomorphomonas</taxon>
        <taxon>environmental samples</taxon>
    </lineage>
</organism>
<keyword evidence="2" id="KW-0805">Transcription regulation</keyword>
<evidence type="ECO:0000313" key="5">
    <source>
        <dbReference type="EMBL" id="SCM72044.1"/>
    </source>
</evidence>
<dbReference type="Pfam" id="PF00455">
    <property type="entry name" value="DeoRC"/>
    <property type="match status" value="1"/>
</dbReference>
<dbReference type="Pfam" id="PF08220">
    <property type="entry name" value="HTH_DeoR"/>
    <property type="match status" value="1"/>
</dbReference>
<dbReference type="GO" id="GO:0003700">
    <property type="term" value="F:DNA-binding transcription factor activity"/>
    <property type="evidence" value="ECO:0007669"/>
    <property type="project" value="InterPro"/>
</dbReference>
<dbReference type="EMBL" id="FMJD01000002">
    <property type="protein sequence ID" value="SCM72044.1"/>
    <property type="molecule type" value="Genomic_DNA"/>
</dbReference>
<dbReference type="InterPro" id="IPR036390">
    <property type="entry name" value="WH_DNA-bd_sf"/>
</dbReference>
<name>A0A212L3B4_9HYPH</name>
<dbReference type="SMART" id="SM01134">
    <property type="entry name" value="DeoRC"/>
    <property type="match status" value="1"/>
</dbReference>
<protein>
    <submittedName>
        <fullName evidence="5">Putative aga (GalNAc) operon transcriptional repressor agaR</fullName>
    </submittedName>
</protein>
<accession>A0A212L3B4</accession>
<evidence type="ECO:0000259" key="4">
    <source>
        <dbReference type="PROSITE" id="PS51000"/>
    </source>
</evidence>
<dbReference type="PROSITE" id="PS51000">
    <property type="entry name" value="HTH_DEOR_2"/>
    <property type="match status" value="1"/>
</dbReference>
<keyword evidence="1" id="KW-0678">Repressor</keyword>
<evidence type="ECO:0000256" key="2">
    <source>
        <dbReference type="ARBA" id="ARBA00023015"/>
    </source>
</evidence>
<evidence type="ECO:0000256" key="3">
    <source>
        <dbReference type="ARBA" id="ARBA00023163"/>
    </source>
</evidence>
<sequence>MSEELPLARRDLIAVRLAEGQSVASVQLAAEFGVSEDAIRRDLRALAADGRCRRVYGGALPLPVRPLSARLGEGVGAKRALAARAATLVGKGQLIFLDAGSTHVALADALPEDFGLTVATNSVDVAAAVLGRQDIDLLMIGGAVDATIGGAVDAVAVEAVSRLAVDLAFVGVCGLTAADGVGALHHADAGFKRAVMAASRQSAALVASDKFGARAPYRVAPAGAFSHFVVEEDAPEASVADLREAGAAVLTAGGPS</sequence>